<evidence type="ECO:0000313" key="3">
    <source>
        <dbReference type="Proteomes" id="UP001327225"/>
    </source>
</evidence>
<dbReference type="GO" id="GO:0008168">
    <property type="term" value="F:methyltransferase activity"/>
    <property type="evidence" value="ECO:0007669"/>
    <property type="project" value="UniProtKB-KW"/>
</dbReference>
<name>A0ABZ0ZMB9_9ACTN</name>
<evidence type="ECO:0000313" key="2">
    <source>
        <dbReference type="EMBL" id="WQQ25483.1"/>
    </source>
</evidence>
<proteinExistence type="predicted"/>
<dbReference type="RefSeq" id="WP_322936851.1">
    <property type="nucleotide sequence ID" value="NZ_CP141059.1"/>
</dbReference>
<dbReference type="Pfam" id="PF13649">
    <property type="entry name" value="Methyltransf_25"/>
    <property type="match status" value="1"/>
</dbReference>
<dbReference type="EMBL" id="CP141059">
    <property type="protein sequence ID" value="WQQ25483.1"/>
    <property type="molecule type" value="Genomic_DNA"/>
</dbReference>
<reference evidence="3" key="1">
    <citation type="submission" date="2023-12" db="EMBL/GenBank/DDBJ databases">
        <title>Novel species in genus Nocardioides.</title>
        <authorList>
            <person name="Zhou H."/>
        </authorList>
    </citation>
    <scope>NUCLEOTIDE SEQUENCE [LARGE SCALE GENOMIC DNA]</scope>
    <source>
        <strain evidence="3">HM61</strain>
    </source>
</reference>
<dbReference type="InterPro" id="IPR041698">
    <property type="entry name" value="Methyltransf_25"/>
</dbReference>
<keyword evidence="3" id="KW-1185">Reference proteome</keyword>
<keyword evidence="2" id="KW-0808">Transferase</keyword>
<gene>
    <name evidence="2" type="ORF">SHK19_16130</name>
</gene>
<keyword evidence="2" id="KW-0489">Methyltransferase</keyword>
<feature type="domain" description="Methyltransferase" evidence="1">
    <location>
        <begin position="14"/>
        <end position="92"/>
    </location>
</feature>
<dbReference type="SUPFAM" id="SSF53335">
    <property type="entry name" value="S-adenosyl-L-methionine-dependent methyltransferases"/>
    <property type="match status" value="1"/>
</dbReference>
<dbReference type="CDD" id="cd02440">
    <property type="entry name" value="AdoMet_MTases"/>
    <property type="match status" value="1"/>
</dbReference>
<sequence length="208" mass="23110">MIESNRDILAGARVLDLASHDGRWSFAALKAGAKHVTGVEARGELVDNANKLFAQYGVPDEDYDFVQGDMFQILQERKFDVDVVLCLGFIYHTLRYGELFRGIMDAGPKYCILDTKVHQSDEPVIRVLTNKTGVQGHAAKDDLSEGGLALAGYPTVSALAVMLDVYGFEIEEQFDWNALLATLPKRLRAVRGYAKGQRVTLRCRSLRS</sequence>
<organism evidence="2 3">
    <name type="scientific">Nocardioides bizhenqiangii</name>
    <dbReference type="NCBI Taxonomy" id="3095076"/>
    <lineage>
        <taxon>Bacteria</taxon>
        <taxon>Bacillati</taxon>
        <taxon>Actinomycetota</taxon>
        <taxon>Actinomycetes</taxon>
        <taxon>Propionibacteriales</taxon>
        <taxon>Nocardioidaceae</taxon>
        <taxon>Nocardioides</taxon>
    </lineage>
</organism>
<dbReference type="Proteomes" id="UP001327225">
    <property type="component" value="Chromosome"/>
</dbReference>
<dbReference type="Gene3D" id="3.40.50.150">
    <property type="entry name" value="Vaccinia Virus protein VP39"/>
    <property type="match status" value="1"/>
</dbReference>
<evidence type="ECO:0000259" key="1">
    <source>
        <dbReference type="Pfam" id="PF13649"/>
    </source>
</evidence>
<dbReference type="GO" id="GO:0032259">
    <property type="term" value="P:methylation"/>
    <property type="evidence" value="ECO:0007669"/>
    <property type="project" value="UniProtKB-KW"/>
</dbReference>
<accession>A0ABZ0ZMB9</accession>
<protein>
    <submittedName>
        <fullName evidence="2">Methyltransferase domain-containing protein</fullName>
    </submittedName>
</protein>
<dbReference type="InterPro" id="IPR029063">
    <property type="entry name" value="SAM-dependent_MTases_sf"/>
</dbReference>